<evidence type="ECO:0000313" key="2">
    <source>
        <dbReference type="Ensembl" id="ENSSSCP00000079369.1"/>
    </source>
</evidence>
<keyword evidence="3" id="KW-1185">Reference proteome</keyword>
<dbReference type="GlyGen" id="A0A8W4FM42">
    <property type="glycosylation" value="1 site"/>
</dbReference>
<feature type="compositionally biased region" description="Polar residues" evidence="1">
    <location>
        <begin position="10"/>
        <end position="22"/>
    </location>
</feature>
<dbReference type="Proteomes" id="UP000008227">
    <property type="component" value="Chromosome X"/>
</dbReference>
<evidence type="ECO:0000256" key="1">
    <source>
        <dbReference type="SAM" id="MobiDB-lite"/>
    </source>
</evidence>
<name>A0A8W4FM42_PIG</name>
<accession>A0A8W4FM42</accession>
<feature type="compositionally biased region" description="Basic residues" evidence="1">
    <location>
        <begin position="39"/>
        <end position="59"/>
    </location>
</feature>
<dbReference type="Ensembl" id="ENSSSCT00000105652.1">
    <property type="protein sequence ID" value="ENSSSCP00000079369.1"/>
    <property type="gene ID" value="ENSSSCG00000052277.1"/>
</dbReference>
<feature type="region of interest" description="Disordered" evidence="1">
    <location>
        <begin position="1"/>
        <end position="107"/>
    </location>
</feature>
<dbReference type="GeneTree" id="ENSGT01150000287231"/>
<dbReference type="InterPro" id="IPR040433">
    <property type="entry name" value="Spermatid_TP"/>
</dbReference>
<reference evidence="2" key="1">
    <citation type="journal article" date="2020" name="Gigascience">
        <title>An improved pig reference genome sequence to enable pig genetics and genomics research.</title>
        <authorList>
            <person name="Warr A."/>
            <person name="Affara N."/>
            <person name="Aken B."/>
            <person name="Beiki H."/>
            <person name="Bickhart D.M."/>
            <person name="Billis K."/>
            <person name="Chow W."/>
            <person name="Eory L."/>
            <person name="Finlayson H.A."/>
            <person name="Flicek P."/>
            <person name="Giron C.G."/>
            <person name="Griffin D.K."/>
            <person name="Hall R."/>
            <person name="Hannum G."/>
            <person name="Hourlier T."/>
            <person name="Howe K."/>
            <person name="Hume D.A."/>
            <person name="Izuogu O."/>
            <person name="Kim K."/>
            <person name="Koren S."/>
            <person name="Liu H."/>
            <person name="Manchanda N."/>
            <person name="Martin F.J."/>
            <person name="Nonneman D.J."/>
            <person name="O'Connor R.E."/>
            <person name="Phillippy A.M."/>
            <person name="Rohrer G.A."/>
            <person name="Rosen B.D."/>
            <person name="Rund L.A."/>
            <person name="Sargent C.A."/>
            <person name="Schook L.B."/>
            <person name="Schroeder S.G."/>
            <person name="Schwartz A.S."/>
            <person name="Skinner B.M."/>
            <person name="Talbot R."/>
            <person name="Tseng E."/>
            <person name="Tuggle C.K."/>
            <person name="Watson M."/>
            <person name="Smith T.P.L."/>
            <person name="Archibald A.L."/>
        </authorList>
    </citation>
    <scope>NUCLEOTIDE SEQUENCE [LARGE SCALE GENOMIC DNA]</scope>
    <source>
        <strain evidence="2">Duroc</strain>
    </source>
</reference>
<dbReference type="PANTHER" id="PTHR37876">
    <property type="entry name" value="PROTEIN GAR2-LIKE"/>
    <property type="match status" value="1"/>
</dbReference>
<organism evidence="2 3">
    <name type="scientific">Sus scrofa</name>
    <name type="common">Pig</name>
    <dbReference type="NCBI Taxonomy" id="9823"/>
    <lineage>
        <taxon>Eukaryota</taxon>
        <taxon>Metazoa</taxon>
        <taxon>Chordata</taxon>
        <taxon>Craniata</taxon>
        <taxon>Vertebrata</taxon>
        <taxon>Euteleostomi</taxon>
        <taxon>Mammalia</taxon>
        <taxon>Eutheria</taxon>
        <taxon>Laurasiatheria</taxon>
        <taxon>Artiodactyla</taxon>
        <taxon>Suina</taxon>
        <taxon>Suidae</taxon>
        <taxon>Sus</taxon>
    </lineage>
</organism>
<protein>
    <submittedName>
        <fullName evidence="2">Uncharacterized protein</fullName>
    </submittedName>
</protein>
<sequence length="127" mass="14047">MAKVSKKLATPSTLTEQLTSSSKPRKKRQAACQLQSRGSNKKTARVKRPLQGSSRRKTSPKPATPSTKPKKARGLTLFGHYHRLNETMNQNQEPDQKNPTSVKVTDNIPKKRIVFGGCKPNTDLGPL</sequence>
<reference evidence="2" key="3">
    <citation type="submission" date="2025-09" db="UniProtKB">
        <authorList>
            <consortium name="Ensembl"/>
        </authorList>
    </citation>
    <scope>IDENTIFICATION</scope>
</reference>
<reference evidence="2" key="2">
    <citation type="submission" date="2025-08" db="UniProtKB">
        <authorList>
            <consortium name="Ensembl"/>
        </authorList>
    </citation>
    <scope>IDENTIFICATION</scope>
</reference>
<dbReference type="PANTHER" id="PTHR37876:SF1">
    <property type="entry name" value="SERINE_ARGININE REPETITIVE MATRIX PROTEIN 4-LIKE-RELATED"/>
    <property type="match status" value="1"/>
</dbReference>
<feature type="compositionally biased region" description="Polar residues" evidence="1">
    <location>
        <begin position="86"/>
        <end position="104"/>
    </location>
</feature>
<dbReference type="AlphaFoldDB" id="A0A8W4FM42"/>
<proteinExistence type="predicted"/>
<evidence type="ECO:0000313" key="3">
    <source>
        <dbReference type="Proteomes" id="UP000008227"/>
    </source>
</evidence>